<gene>
    <name evidence="2" type="ORF">ACFQ1T_05590</name>
</gene>
<accession>A0ABW3GKX3</accession>
<sequence length="72" mass="7384">MKSLAMVGIILIAVGAAGLIFKGFSYESKETVAKIGSLEANAEITKEVEVPQALSLIVIAAGAALLIIGLKK</sequence>
<proteinExistence type="predicted"/>
<protein>
    <recommendedName>
        <fullName evidence="4">DUF3185 domain-containing protein</fullName>
    </recommendedName>
</protein>
<evidence type="ECO:0008006" key="4">
    <source>
        <dbReference type="Google" id="ProtNLM"/>
    </source>
</evidence>
<dbReference type="EMBL" id="JBHTJW010000002">
    <property type="protein sequence ID" value="MFD0929247.1"/>
    <property type="molecule type" value="Genomic_DNA"/>
</dbReference>
<evidence type="ECO:0000256" key="1">
    <source>
        <dbReference type="SAM" id="Phobius"/>
    </source>
</evidence>
<keyword evidence="1" id="KW-1133">Transmembrane helix</keyword>
<organism evidence="2 3">
    <name type="scientific">Methylophilus glucosoxydans</name>
    <dbReference type="NCBI Taxonomy" id="752553"/>
    <lineage>
        <taxon>Bacteria</taxon>
        <taxon>Pseudomonadati</taxon>
        <taxon>Pseudomonadota</taxon>
        <taxon>Betaproteobacteria</taxon>
        <taxon>Nitrosomonadales</taxon>
        <taxon>Methylophilaceae</taxon>
        <taxon>Methylophilus</taxon>
    </lineage>
</organism>
<keyword evidence="1" id="KW-0472">Membrane</keyword>
<dbReference type="RefSeq" id="WP_228518837.1">
    <property type="nucleotide sequence ID" value="NZ_JBHTJW010000002.1"/>
</dbReference>
<dbReference type="Proteomes" id="UP001597106">
    <property type="component" value="Unassembled WGS sequence"/>
</dbReference>
<name>A0ABW3GKX3_9PROT</name>
<keyword evidence="3" id="KW-1185">Reference proteome</keyword>
<evidence type="ECO:0000313" key="3">
    <source>
        <dbReference type="Proteomes" id="UP001597106"/>
    </source>
</evidence>
<feature type="transmembrane region" description="Helical" evidence="1">
    <location>
        <begin position="53"/>
        <end position="70"/>
    </location>
</feature>
<keyword evidence="1" id="KW-0812">Transmembrane</keyword>
<reference evidence="3" key="1">
    <citation type="journal article" date="2019" name="Int. J. Syst. Evol. Microbiol.">
        <title>The Global Catalogue of Microorganisms (GCM) 10K type strain sequencing project: providing services to taxonomists for standard genome sequencing and annotation.</title>
        <authorList>
            <consortium name="The Broad Institute Genomics Platform"/>
            <consortium name="The Broad Institute Genome Sequencing Center for Infectious Disease"/>
            <person name="Wu L."/>
            <person name="Ma J."/>
        </authorList>
    </citation>
    <scope>NUCLEOTIDE SEQUENCE [LARGE SCALE GENOMIC DNA]</scope>
    <source>
        <strain evidence="3">CCUG 59685</strain>
    </source>
</reference>
<comment type="caution">
    <text evidence="2">The sequence shown here is derived from an EMBL/GenBank/DDBJ whole genome shotgun (WGS) entry which is preliminary data.</text>
</comment>
<evidence type="ECO:0000313" key="2">
    <source>
        <dbReference type="EMBL" id="MFD0929247.1"/>
    </source>
</evidence>